<dbReference type="Gene3D" id="1.25.40.10">
    <property type="entry name" value="Tetratricopeptide repeat domain"/>
    <property type="match status" value="1"/>
</dbReference>
<reference evidence="2" key="1">
    <citation type="journal article" date="2019" name="Int. J. Syst. Evol. Microbiol.">
        <title>The Global Catalogue of Microorganisms (GCM) 10K type strain sequencing project: providing services to taxonomists for standard genome sequencing and annotation.</title>
        <authorList>
            <consortium name="The Broad Institute Genomics Platform"/>
            <consortium name="The Broad Institute Genome Sequencing Center for Infectious Disease"/>
            <person name="Wu L."/>
            <person name="Ma J."/>
        </authorList>
    </citation>
    <scope>NUCLEOTIDE SEQUENCE [LARGE SCALE GENOMIC DNA]</scope>
    <source>
        <strain evidence="2">IBRC-M 10908</strain>
    </source>
</reference>
<dbReference type="SUPFAM" id="SSF48452">
    <property type="entry name" value="TPR-like"/>
    <property type="match status" value="1"/>
</dbReference>
<keyword evidence="2" id="KW-1185">Reference proteome</keyword>
<organism evidence="1 2">
    <name type="scientific">Salininema proteolyticum</name>
    <dbReference type="NCBI Taxonomy" id="1607685"/>
    <lineage>
        <taxon>Bacteria</taxon>
        <taxon>Bacillati</taxon>
        <taxon>Actinomycetota</taxon>
        <taxon>Actinomycetes</taxon>
        <taxon>Glycomycetales</taxon>
        <taxon>Glycomycetaceae</taxon>
        <taxon>Salininema</taxon>
    </lineage>
</organism>
<dbReference type="EMBL" id="JBHSDK010000008">
    <property type="protein sequence ID" value="MFC4334637.1"/>
    <property type="molecule type" value="Genomic_DNA"/>
</dbReference>
<comment type="caution">
    <text evidence="1">The sequence shown here is derived from an EMBL/GenBank/DDBJ whole genome shotgun (WGS) entry which is preliminary data.</text>
</comment>
<evidence type="ECO:0008006" key="3">
    <source>
        <dbReference type="Google" id="ProtNLM"/>
    </source>
</evidence>
<name>A0ABV8TVZ2_9ACTN</name>
<dbReference type="InterPro" id="IPR011990">
    <property type="entry name" value="TPR-like_helical_dom_sf"/>
</dbReference>
<accession>A0ABV8TVZ2</accession>
<dbReference type="Proteomes" id="UP001595823">
    <property type="component" value="Unassembled WGS sequence"/>
</dbReference>
<protein>
    <recommendedName>
        <fullName evidence="3">MalT-like TPR region domain-containing protein</fullName>
    </recommendedName>
</protein>
<proteinExistence type="predicted"/>
<evidence type="ECO:0000313" key="1">
    <source>
        <dbReference type="EMBL" id="MFC4334637.1"/>
    </source>
</evidence>
<sequence length="206" mass="22401">MARPLTEAFRRHGPKAIQFADAALKYAVKSGLPSLVSEVHMSKAHGLALTDSPRQTVQALASAEDALSKVSKSNDPAWAKYLCDAYLQARTGHTLLTMGDAATAVRSAEASLDMDDSFVRGKMFNLVLLAQSLTDVGEIEQAVSVGRKSLALARQLRSRRSMEYLQRLATRLIPYRSNADVSDLVSTIGAFLAPVQQDGLKPDDRR</sequence>
<gene>
    <name evidence="1" type="ORF">ACFPET_05435</name>
</gene>
<evidence type="ECO:0000313" key="2">
    <source>
        <dbReference type="Proteomes" id="UP001595823"/>
    </source>
</evidence>
<dbReference type="RefSeq" id="WP_380618532.1">
    <property type="nucleotide sequence ID" value="NZ_JBHSDK010000008.1"/>
</dbReference>